<dbReference type="SMART" id="SM00062">
    <property type="entry name" value="PBPb"/>
    <property type="match status" value="1"/>
</dbReference>
<dbReference type="InterPro" id="IPR018313">
    <property type="entry name" value="SBP_3_CS"/>
</dbReference>
<comment type="similarity">
    <text evidence="2 6">Belongs to the bacterial solute-binding protein 3 family.</text>
</comment>
<evidence type="ECO:0000256" key="3">
    <source>
        <dbReference type="ARBA" id="ARBA00022729"/>
    </source>
</evidence>
<dbReference type="STRING" id="192814.GCA_900166575_00732"/>
<evidence type="ECO:0000256" key="5">
    <source>
        <dbReference type="ARBA" id="ARBA00023288"/>
    </source>
</evidence>
<keyword evidence="4" id="KW-0564">Palmitate</keyword>
<feature type="domain" description="Ionotropic glutamate receptor C-terminal" evidence="9">
    <location>
        <begin position="54"/>
        <end position="271"/>
    </location>
</feature>
<keyword evidence="3 7" id="KW-0732">Signal</keyword>
<dbReference type="GO" id="GO:0030313">
    <property type="term" value="C:cell envelope"/>
    <property type="evidence" value="ECO:0007669"/>
    <property type="project" value="UniProtKB-SubCell"/>
</dbReference>
<evidence type="ECO:0000256" key="2">
    <source>
        <dbReference type="ARBA" id="ARBA00010333"/>
    </source>
</evidence>
<dbReference type="GO" id="GO:0016020">
    <property type="term" value="C:membrane"/>
    <property type="evidence" value="ECO:0007669"/>
    <property type="project" value="InterPro"/>
</dbReference>
<dbReference type="SUPFAM" id="SSF53850">
    <property type="entry name" value="Periplasmic binding protein-like II"/>
    <property type="match status" value="1"/>
</dbReference>
<name>A0A4Z0H072_9BACI</name>
<evidence type="ECO:0000259" key="9">
    <source>
        <dbReference type="SMART" id="SM00079"/>
    </source>
</evidence>
<feature type="signal peptide" evidence="7">
    <location>
        <begin position="1"/>
        <end position="18"/>
    </location>
</feature>
<dbReference type="InterPro" id="IPR001320">
    <property type="entry name" value="Iontro_rcpt_C"/>
</dbReference>
<reference evidence="10 11" key="1">
    <citation type="journal article" date="2003" name="Int. J. Syst. Evol. Microbiol.">
        <title>Halobacillus salinus sp. nov., isolated from a salt lake on the coast of the East Sea in Korea.</title>
        <authorList>
            <person name="Yoon J.H."/>
            <person name="Kang K.H."/>
            <person name="Park Y.H."/>
        </authorList>
    </citation>
    <scope>NUCLEOTIDE SEQUENCE [LARGE SCALE GENOMIC DNA]</scope>
    <source>
        <strain evidence="10 11">HSL-3</strain>
    </source>
</reference>
<gene>
    <name evidence="10" type="ORF">E4663_02125</name>
</gene>
<proteinExistence type="inferred from homology"/>
<dbReference type="RefSeq" id="WP_135326534.1">
    <property type="nucleotide sequence ID" value="NZ_SRJC01000001.1"/>
</dbReference>
<dbReference type="Proteomes" id="UP000297982">
    <property type="component" value="Unassembled WGS sequence"/>
</dbReference>
<protein>
    <submittedName>
        <fullName evidence="10">Amino acid ABC transporter substrate-binding protein</fullName>
    </submittedName>
</protein>
<dbReference type="GO" id="GO:0015276">
    <property type="term" value="F:ligand-gated monoatomic ion channel activity"/>
    <property type="evidence" value="ECO:0007669"/>
    <property type="project" value="InterPro"/>
</dbReference>
<evidence type="ECO:0000313" key="11">
    <source>
        <dbReference type="Proteomes" id="UP000297982"/>
    </source>
</evidence>
<evidence type="ECO:0000256" key="4">
    <source>
        <dbReference type="ARBA" id="ARBA00023139"/>
    </source>
</evidence>
<evidence type="ECO:0000256" key="6">
    <source>
        <dbReference type="RuleBase" id="RU003744"/>
    </source>
</evidence>
<comment type="subcellular location">
    <subcellularLocation>
        <location evidence="1">Cell envelope</location>
    </subcellularLocation>
</comment>
<keyword evidence="11" id="KW-1185">Reference proteome</keyword>
<feature type="chain" id="PRO_5038429632" evidence="7">
    <location>
        <begin position="19"/>
        <end position="276"/>
    </location>
</feature>
<dbReference type="InterPro" id="IPR001638">
    <property type="entry name" value="Solute-binding_3/MltF_N"/>
</dbReference>
<keyword evidence="5" id="KW-0449">Lipoprotein</keyword>
<organism evidence="10 11">
    <name type="scientific">Halobacillus salinus</name>
    <dbReference type="NCBI Taxonomy" id="192814"/>
    <lineage>
        <taxon>Bacteria</taxon>
        <taxon>Bacillati</taxon>
        <taxon>Bacillota</taxon>
        <taxon>Bacilli</taxon>
        <taxon>Bacillales</taxon>
        <taxon>Bacillaceae</taxon>
        <taxon>Halobacillus</taxon>
    </lineage>
</organism>
<evidence type="ECO:0000256" key="1">
    <source>
        <dbReference type="ARBA" id="ARBA00004196"/>
    </source>
</evidence>
<dbReference type="AlphaFoldDB" id="A0A4Z0H072"/>
<dbReference type="PROSITE" id="PS01039">
    <property type="entry name" value="SBP_BACTERIAL_3"/>
    <property type="match status" value="1"/>
</dbReference>
<dbReference type="CDD" id="cd13711">
    <property type="entry name" value="PBP2_Ngo0372_TcyA"/>
    <property type="match status" value="1"/>
</dbReference>
<dbReference type="PANTHER" id="PTHR35936:SF34">
    <property type="entry name" value="ABC TRANSPORTER EXTRACELLULAR-BINDING PROTEIN YCKB-RELATED"/>
    <property type="match status" value="1"/>
</dbReference>
<evidence type="ECO:0000259" key="8">
    <source>
        <dbReference type="SMART" id="SM00062"/>
    </source>
</evidence>
<dbReference type="Pfam" id="PF00497">
    <property type="entry name" value="SBP_bac_3"/>
    <property type="match status" value="1"/>
</dbReference>
<evidence type="ECO:0000256" key="7">
    <source>
        <dbReference type="SAM" id="SignalP"/>
    </source>
</evidence>
<dbReference type="PANTHER" id="PTHR35936">
    <property type="entry name" value="MEMBRANE-BOUND LYTIC MUREIN TRANSGLYCOSYLASE F"/>
    <property type="match status" value="1"/>
</dbReference>
<evidence type="ECO:0000313" key="10">
    <source>
        <dbReference type="EMBL" id="TGB03828.1"/>
    </source>
</evidence>
<dbReference type="EMBL" id="SRJC01000001">
    <property type="protein sequence ID" value="TGB03828.1"/>
    <property type="molecule type" value="Genomic_DNA"/>
</dbReference>
<dbReference type="PROSITE" id="PS51257">
    <property type="entry name" value="PROKAR_LIPOPROTEIN"/>
    <property type="match status" value="1"/>
</dbReference>
<sequence length="276" mass="30427">MKKVLGALLFGVLIVVLAACGTADEDTNQEETNGDGGSSEEEQSLYDQVMDKGVLTIGTEGTYAPYTFHNDADELTGYDVEVAREIAKRMGVEAEFKETKWDSMFAGLNTKRFDMIANQVGIRPDREEKYDFSKPYTYTTAVLVAPKGGDVQTFEDLEGAKAAQSLTSNYGDIARDHGAEIVSVEGFNPAMQLLSNGRADATVNDRLSVLDFLKQREDAKVEIVDRQEDAAETAMMFRQDNPELIEAVNEALAAMREDGTLKEISEKWFGEDVSTQ</sequence>
<comment type="caution">
    <text evidence="10">The sequence shown here is derived from an EMBL/GenBank/DDBJ whole genome shotgun (WGS) entry which is preliminary data.</text>
</comment>
<dbReference type="SMART" id="SM00079">
    <property type="entry name" value="PBPe"/>
    <property type="match status" value="1"/>
</dbReference>
<feature type="domain" description="Solute-binding protein family 3/N-terminal" evidence="8">
    <location>
        <begin position="54"/>
        <end position="272"/>
    </location>
</feature>
<accession>A0A4Z0H072</accession>
<dbReference type="Gene3D" id="3.40.190.10">
    <property type="entry name" value="Periplasmic binding protein-like II"/>
    <property type="match status" value="2"/>
</dbReference>